<accession>A0A806LDB8</accession>
<protein>
    <submittedName>
        <fullName evidence="1">Uncharacterized protein</fullName>
    </submittedName>
</protein>
<sequence>MSGTVSSPDAAPAFTVADAQSSSSVLHRSTLTPPGSLFKRIHAYSSLQRISQYDVLIS</sequence>
<proteinExistence type="predicted"/>
<dbReference type="EMBL" id="CP007122">
    <property type="protein sequence ID" value="AHJ31869.1"/>
    <property type="molecule type" value="Genomic_DNA"/>
</dbReference>
<dbReference type="KEGG" id="lpq:AF91_01185"/>
<dbReference type="AlphaFoldDB" id="A0A806LDB8"/>
<evidence type="ECO:0000313" key="1">
    <source>
        <dbReference type="EMBL" id="AHJ31869.1"/>
    </source>
</evidence>
<reference evidence="1 2" key="1">
    <citation type="journal article" date="2014" name="Genome Announc.">
        <title>Whole Genome Sequence of the Probiotic Strain Lactobacillus paracasei N1115, Isolated from Traditional Chinese Fermented Milk.</title>
        <authorList>
            <person name="Wang S."/>
            <person name="Zhu H."/>
            <person name="He F."/>
            <person name="Luo Y."/>
            <person name="Kang Z."/>
            <person name="Lu C."/>
            <person name="Feng L."/>
            <person name="Lu X."/>
            <person name="Xue Y."/>
            <person name="Wang H."/>
        </authorList>
    </citation>
    <scope>NUCLEOTIDE SEQUENCE [LARGE SCALE GENOMIC DNA]</scope>
    <source>
        <strain evidence="1 2">N1115</strain>
    </source>
</reference>
<evidence type="ECO:0000313" key="2">
    <source>
        <dbReference type="Proteomes" id="UP000019441"/>
    </source>
</evidence>
<organism evidence="1 2">
    <name type="scientific">Lacticaseibacillus paracasei N1115</name>
    <dbReference type="NCBI Taxonomy" id="1446494"/>
    <lineage>
        <taxon>Bacteria</taxon>
        <taxon>Bacillati</taxon>
        <taxon>Bacillota</taxon>
        <taxon>Bacilli</taxon>
        <taxon>Lactobacillales</taxon>
        <taxon>Lactobacillaceae</taxon>
        <taxon>Lacticaseibacillus</taxon>
    </lineage>
</organism>
<name>A0A806LDB8_LACPA</name>
<dbReference type="Proteomes" id="UP000019441">
    <property type="component" value="Chromosome"/>
</dbReference>
<gene>
    <name evidence="1" type="ORF">AF91_01185</name>
</gene>